<feature type="domain" description="ABC transmembrane type-1" evidence="8">
    <location>
        <begin position="49"/>
        <end position="233"/>
    </location>
</feature>
<dbReference type="GO" id="GO:0055085">
    <property type="term" value="P:transmembrane transport"/>
    <property type="evidence" value="ECO:0007669"/>
    <property type="project" value="InterPro"/>
</dbReference>
<dbReference type="InterPro" id="IPR000515">
    <property type="entry name" value="MetI-like"/>
</dbReference>
<sequence length="259" mass="27804">MMRLLRPLIIALGLTLLWQSIVWITGAPKFILPGPVQVFTTLFEQAPLLAKHGAVTLAEILLGLVFGVMLGLISALSLATWGPLRRWLMPVLVISQAIPVFALAPVLMLWLGYGMASKIAMATLIIYFPVTAACFDGLRQTPTGYLKLARTLGASKRAQLLQIRLPAALPAFASGLRVAASVAPIGAVVGEWVGSSTGLGYLMLNANARMQVDLMFAALLVLALIAVTLYFLIDFLARRLMPWQADSLNKAKASSAGHQ</sequence>
<evidence type="ECO:0000256" key="2">
    <source>
        <dbReference type="ARBA" id="ARBA00022448"/>
    </source>
</evidence>
<feature type="transmembrane region" description="Helical" evidence="7">
    <location>
        <begin position="119"/>
        <end position="138"/>
    </location>
</feature>
<dbReference type="Pfam" id="PF00528">
    <property type="entry name" value="BPD_transp_1"/>
    <property type="match status" value="1"/>
</dbReference>
<keyword evidence="2 7" id="KW-0813">Transport</keyword>
<evidence type="ECO:0000313" key="9">
    <source>
        <dbReference type="EMBL" id="TCK03701.1"/>
    </source>
</evidence>
<evidence type="ECO:0000256" key="5">
    <source>
        <dbReference type="ARBA" id="ARBA00022989"/>
    </source>
</evidence>
<keyword evidence="3" id="KW-1003">Cell membrane</keyword>
<evidence type="ECO:0000256" key="3">
    <source>
        <dbReference type="ARBA" id="ARBA00022475"/>
    </source>
</evidence>
<protein>
    <submittedName>
        <fullName evidence="9">Putative hydroxymethylpyrimidine transport system permease protein</fullName>
    </submittedName>
</protein>
<evidence type="ECO:0000256" key="1">
    <source>
        <dbReference type="ARBA" id="ARBA00004651"/>
    </source>
</evidence>
<comment type="similarity">
    <text evidence="7">Belongs to the binding-protein-dependent transport system permease family.</text>
</comment>
<comment type="subcellular location">
    <subcellularLocation>
        <location evidence="1 7">Cell membrane</location>
        <topology evidence="1 7">Multi-pass membrane protein</topology>
    </subcellularLocation>
</comment>
<dbReference type="SUPFAM" id="SSF161098">
    <property type="entry name" value="MetI-like"/>
    <property type="match status" value="1"/>
</dbReference>
<accession>A0A4R1GAG9</accession>
<feature type="transmembrane region" description="Helical" evidence="7">
    <location>
        <begin position="167"/>
        <end position="194"/>
    </location>
</feature>
<dbReference type="PANTHER" id="PTHR30151:SF20">
    <property type="entry name" value="ABC TRANSPORTER PERMEASE PROTEIN HI_0355-RELATED"/>
    <property type="match status" value="1"/>
</dbReference>
<dbReference type="GO" id="GO:0005886">
    <property type="term" value="C:plasma membrane"/>
    <property type="evidence" value="ECO:0007669"/>
    <property type="project" value="UniProtKB-SubCell"/>
</dbReference>
<keyword evidence="5 7" id="KW-1133">Transmembrane helix</keyword>
<dbReference type="AlphaFoldDB" id="A0A4R1GAG9"/>
<dbReference type="PANTHER" id="PTHR30151">
    <property type="entry name" value="ALKANE SULFONATE ABC TRANSPORTER-RELATED, MEMBRANE SUBUNIT"/>
    <property type="match status" value="1"/>
</dbReference>
<dbReference type="InterPro" id="IPR035906">
    <property type="entry name" value="MetI-like_sf"/>
</dbReference>
<organism evidence="9 10">
    <name type="scientific">Marinobacterium mangrovicola</name>
    <dbReference type="NCBI Taxonomy" id="1476959"/>
    <lineage>
        <taxon>Bacteria</taxon>
        <taxon>Pseudomonadati</taxon>
        <taxon>Pseudomonadota</taxon>
        <taxon>Gammaproteobacteria</taxon>
        <taxon>Oceanospirillales</taxon>
        <taxon>Oceanospirillaceae</taxon>
        <taxon>Marinobacterium</taxon>
    </lineage>
</organism>
<dbReference type="PROSITE" id="PS50928">
    <property type="entry name" value="ABC_TM1"/>
    <property type="match status" value="1"/>
</dbReference>
<proteinExistence type="inferred from homology"/>
<keyword evidence="4 7" id="KW-0812">Transmembrane</keyword>
<evidence type="ECO:0000259" key="8">
    <source>
        <dbReference type="PROSITE" id="PS50928"/>
    </source>
</evidence>
<dbReference type="CDD" id="cd06261">
    <property type="entry name" value="TM_PBP2"/>
    <property type="match status" value="1"/>
</dbReference>
<evidence type="ECO:0000313" key="10">
    <source>
        <dbReference type="Proteomes" id="UP000294546"/>
    </source>
</evidence>
<evidence type="ECO:0000256" key="4">
    <source>
        <dbReference type="ARBA" id="ARBA00022692"/>
    </source>
</evidence>
<keyword evidence="6 7" id="KW-0472">Membrane</keyword>
<evidence type="ECO:0000256" key="7">
    <source>
        <dbReference type="RuleBase" id="RU363032"/>
    </source>
</evidence>
<keyword evidence="10" id="KW-1185">Reference proteome</keyword>
<dbReference type="Gene3D" id="1.10.3720.10">
    <property type="entry name" value="MetI-like"/>
    <property type="match status" value="1"/>
</dbReference>
<comment type="caution">
    <text evidence="9">The sequence shown here is derived from an EMBL/GenBank/DDBJ whole genome shotgun (WGS) entry which is preliminary data.</text>
</comment>
<name>A0A4R1GAG9_9GAMM</name>
<dbReference type="EMBL" id="SMFU01000012">
    <property type="protein sequence ID" value="TCK03701.1"/>
    <property type="molecule type" value="Genomic_DNA"/>
</dbReference>
<feature type="transmembrane region" description="Helical" evidence="7">
    <location>
        <begin position="214"/>
        <end position="233"/>
    </location>
</feature>
<feature type="transmembrane region" description="Helical" evidence="7">
    <location>
        <begin position="91"/>
        <end position="113"/>
    </location>
</feature>
<dbReference type="Proteomes" id="UP000294546">
    <property type="component" value="Unassembled WGS sequence"/>
</dbReference>
<evidence type="ECO:0000256" key="6">
    <source>
        <dbReference type="ARBA" id="ARBA00023136"/>
    </source>
</evidence>
<gene>
    <name evidence="9" type="ORF">CLV83_3975</name>
</gene>
<feature type="transmembrane region" description="Helical" evidence="7">
    <location>
        <begin position="60"/>
        <end position="79"/>
    </location>
</feature>
<reference evidence="9 10" key="1">
    <citation type="submission" date="2019-03" db="EMBL/GenBank/DDBJ databases">
        <title>Genomic Encyclopedia of Archaeal and Bacterial Type Strains, Phase II (KMG-II): from individual species to whole genera.</title>
        <authorList>
            <person name="Goeker M."/>
        </authorList>
    </citation>
    <scope>NUCLEOTIDE SEQUENCE [LARGE SCALE GENOMIC DNA]</scope>
    <source>
        <strain evidence="9 10">DSM 27697</strain>
    </source>
</reference>